<evidence type="ECO:0000256" key="4">
    <source>
        <dbReference type="SAM" id="MobiDB-lite"/>
    </source>
</evidence>
<dbReference type="KEGG" id="scia:HUG15_07905"/>
<gene>
    <name evidence="5" type="ORF">HUG15_07905</name>
</gene>
<name>A0A7T7CB52_9BACI</name>
<comment type="subcellular location">
    <subcellularLocation>
        <location evidence="2">Spore coat</location>
    </subcellularLocation>
</comment>
<feature type="region of interest" description="Disordered" evidence="4">
    <location>
        <begin position="1"/>
        <end position="22"/>
    </location>
</feature>
<evidence type="ECO:0000313" key="6">
    <source>
        <dbReference type="Proteomes" id="UP000595823"/>
    </source>
</evidence>
<feature type="compositionally biased region" description="Low complexity" evidence="4">
    <location>
        <begin position="1"/>
        <end position="14"/>
    </location>
</feature>
<dbReference type="InterPro" id="IPR012347">
    <property type="entry name" value="Ferritin-like"/>
</dbReference>
<dbReference type="Proteomes" id="UP000595823">
    <property type="component" value="Chromosome"/>
</dbReference>
<comment type="similarity">
    <text evidence="3">Belongs to the CotF family.</text>
</comment>
<evidence type="ECO:0000256" key="3">
    <source>
        <dbReference type="ARBA" id="ARBA00024344"/>
    </source>
</evidence>
<evidence type="ECO:0000256" key="2">
    <source>
        <dbReference type="ARBA" id="ARBA00024325"/>
    </source>
</evidence>
<dbReference type="EMBL" id="CP054705">
    <property type="protein sequence ID" value="QQK75513.1"/>
    <property type="molecule type" value="Genomic_DNA"/>
</dbReference>
<reference evidence="5 6" key="1">
    <citation type="submission" date="2020-06" db="EMBL/GenBank/DDBJ databases">
        <title>Genomic analysis of Salicibibacter sp. NKC5-3.</title>
        <authorList>
            <person name="Oh Y.J."/>
        </authorList>
    </citation>
    <scope>NUCLEOTIDE SEQUENCE [LARGE SCALE GENOMIC DNA]</scope>
    <source>
        <strain evidence="5 6">NKC5-3</strain>
    </source>
</reference>
<dbReference type="Gene3D" id="1.20.1260.10">
    <property type="match status" value="1"/>
</dbReference>
<proteinExistence type="inferred from homology"/>
<dbReference type="Pfam" id="PF07875">
    <property type="entry name" value="Coat_F"/>
    <property type="match status" value="1"/>
</dbReference>
<keyword evidence="6" id="KW-1185">Reference proteome</keyword>
<evidence type="ECO:0000313" key="5">
    <source>
        <dbReference type="EMBL" id="QQK75513.1"/>
    </source>
</evidence>
<dbReference type="GO" id="GO:0030435">
    <property type="term" value="P:sporulation resulting in formation of a cellular spore"/>
    <property type="evidence" value="ECO:0007669"/>
    <property type="project" value="UniProtKB-KW"/>
</dbReference>
<sequence length="213" mass="24444">MQNQQGQMNMDNQQSGHMQPMQNHGGHEMFDAHEALTTAINVLDQYMIFRPFVKEQELLGILDHQYDYITTQYNRMVEAFSTGQKPSKTIEPYEIPAMAEITYGMQASAPKKPTNNLGEINEQNISTHMLGLVKATSSMFALVAPEITNSVLRRVIADSIHDFVEMAYELFLYQNKRGFYQVPQLQQMDMDKMMHAYEPSQANIKQSRSGQMH</sequence>
<dbReference type="AlphaFoldDB" id="A0A7T7CB52"/>
<keyword evidence="1" id="KW-0749">Sporulation</keyword>
<keyword evidence="5" id="KW-0946">Virion</keyword>
<dbReference type="RefSeq" id="WP_200128150.1">
    <property type="nucleotide sequence ID" value="NZ_CP054705.1"/>
</dbReference>
<accession>A0A7T7CB52</accession>
<evidence type="ECO:0000256" key="1">
    <source>
        <dbReference type="ARBA" id="ARBA00022969"/>
    </source>
</evidence>
<dbReference type="PANTHER" id="PTHR39183">
    <property type="entry name" value="SPORE COAT PROTEIN F-LIKE PROTEIN YHCQ"/>
    <property type="match status" value="1"/>
</dbReference>
<dbReference type="InterPro" id="IPR012851">
    <property type="entry name" value="Spore_coat_CotF-like"/>
</dbReference>
<keyword evidence="5" id="KW-0167">Capsid protein</keyword>
<dbReference type="PANTHER" id="PTHR39183:SF1">
    <property type="entry name" value="SPORE COAT PROTEIN F-LIKE PROTEIN YHCQ"/>
    <property type="match status" value="1"/>
</dbReference>
<protein>
    <submittedName>
        <fullName evidence="5">Spore coat protein</fullName>
    </submittedName>
</protein>
<organism evidence="5 6">
    <name type="scientific">Salicibibacter cibarius</name>
    <dbReference type="NCBI Taxonomy" id="2743000"/>
    <lineage>
        <taxon>Bacteria</taxon>
        <taxon>Bacillati</taxon>
        <taxon>Bacillota</taxon>
        <taxon>Bacilli</taxon>
        <taxon>Bacillales</taxon>
        <taxon>Bacillaceae</taxon>
        <taxon>Salicibibacter</taxon>
    </lineage>
</organism>